<protein>
    <submittedName>
        <fullName evidence="2">Uncharacterized protein</fullName>
    </submittedName>
</protein>
<dbReference type="AlphaFoldDB" id="A0A382KGH4"/>
<feature type="compositionally biased region" description="Polar residues" evidence="1">
    <location>
        <begin position="19"/>
        <end position="34"/>
    </location>
</feature>
<gene>
    <name evidence="2" type="ORF">METZ01_LOCUS274911</name>
</gene>
<proteinExistence type="predicted"/>
<sequence length="34" mass="3663">MRERGLNGAGPTRLELATSGLTGRRSNQLNYGIC</sequence>
<feature type="region of interest" description="Disordered" evidence="1">
    <location>
        <begin position="1"/>
        <end position="34"/>
    </location>
</feature>
<evidence type="ECO:0000256" key="1">
    <source>
        <dbReference type="SAM" id="MobiDB-lite"/>
    </source>
</evidence>
<accession>A0A382KGH4</accession>
<name>A0A382KGH4_9ZZZZ</name>
<reference evidence="2" key="1">
    <citation type="submission" date="2018-05" db="EMBL/GenBank/DDBJ databases">
        <authorList>
            <person name="Lanie J.A."/>
            <person name="Ng W.-L."/>
            <person name="Kazmierczak K.M."/>
            <person name="Andrzejewski T.M."/>
            <person name="Davidsen T.M."/>
            <person name="Wayne K.J."/>
            <person name="Tettelin H."/>
            <person name="Glass J.I."/>
            <person name="Rusch D."/>
            <person name="Podicherti R."/>
            <person name="Tsui H.-C.T."/>
            <person name="Winkler M.E."/>
        </authorList>
    </citation>
    <scope>NUCLEOTIDE SEQUENCE</scope>
</reference>
<organism evidence="2">
    <name type="scientific">marine metagenome</name>
    <dbReference type="NCBI Taxonomy" id="408172"/>
    <lineage>
        <taxon>unclassified sequences</taxon>
        <taxon>metagenomes</taxon>
        <taxon>ecological metagenomes</taxon>
    </lineage>
</organism>
<dbReference type="AntiFam" id="ANF00014">
    <property type="entry name" value="tRNA translation"/>
</dbReference>
<evidence type="ECO:0000313" key="2">
    <source>
        <dbReference type="EMBL" id="SVC22057.1"/>
    </source>
</evidence>
<dbReference type="EMBL" id="UINC01079748">
    <property type="protein sequence ID" value="SVC22057.1"/>
    <property type="molecule type" value="Genomic_DNA"/>
</dbReference>